<proteinExistence type="predicted"/>
<name>A0A9N8Z6S8_9GLOM</name>
<accession>A0A9N8Z6S8</accession>
<dbReference type="EMBL" id="CAJVPV010000691">
    <property type="protein sequence ID" value="CAG8469595.1"/>
    <property type="molecule type" value="Genomic_DNA"/>
</dbReference>
<dbReference type="Proteomes" id="UP000789342">
    <property type="component" value="Unassembled WGS sequence"/>
</dbReference>
<reference evidence="1" key="1">
    <citation type="submission" date="2021-06" db="EMBL/GenBank/DDBJ databases">
        <authorList>
            <person name="Kallberg Y."/>
            <person name="Tangrot J."/>
            <person name="Rosling A."/>
        </authorList>
    </citation>
    <scope>NUCLEOTIDE SEQUENCE</scope>
    <source>
        <strain evidence="1">CL551</strain>
    </source>
</reference>
<sequence length="103" mass="12196">MDVVLKCLFDSRNIFKELLNEARLYSRFGVCFMVWCLMCNPLFYDPYDISLTLEICNLRRPKIQSNISGLCQWCPNSELDKQIEEYEECKTSELRKQLGNGKR</sequence>
<protein>
    <submittedName>
        <fullName evidence="1">1205_t:CDS:1</fullName>
    </submittedName>
</protein>
<organism evidence="1 2">
    <name type="scientific">Acaulospora morrowiae</name>
    <dbReference type="NCBI Taxonomy" id="94023"/>
    <lineage>
        <taxon>Eukaryota</taxon>
        <taxon>Fungi</taxon>
        <taxon>Fungi incertae sedis</taxon>
        <taxon>Mucoromycota</taxon>
        <taxon>Glomeromycotina</taxon>
        <taxon>Glomeromycetes</taxon>
        <taxon>Diversisporales</taxon>
        <taxon>Acaulosporaceae</taxon>
        <taxon>Acaulospora</taxon>
    </lineage>
</organism>
<comment type="caution">
    <text evidence="1">The sequence shown here is derived from an EMBL/GenBank/DDBJ whole genome shotgun (WGS) entry which is preliminary data.</text>
</comment>
<evidence type="ECO:0000313" key="1">
    <source>
        <dbReference type="EMBL" id="CAG8469595.1"/>
    </source>
</evidence>
<evidence type="ECO:0000313" key="2">
    <source>
        <dbReference type="Proteomes" id="UP000789342"/>
    </source>
</evidence>
<dbReference type="AlphaFoldDB" id="A0A9N8Z6S8"/>
<gene>
    <name evidence="1" type="ORF">AMORRO_LOCUS1792</name>
</gene>
<keyword evidence="2" id="KW-1185">Reference proteome</keyword>